<dbReference type="CDD" id="cd00200">
    <property type="entry name" value="WD40"/>
    <property type="match status" value="2"/>
</dbReference>
<dbReference type="Gene3D" id="2.130.10.10">
    <property type="entry name" value="YVTN repeat-like/Quinoprotein amine dehydrogenase"/>
    <property type="match status" value="2"/>
</dbReference>
<feature type="repeat" description="WD" evidence="5">
    <location>
        <begin position="336"/>
        <end position="377"/>
    </location>
</feature>
<dbReference type="FunFam" id="2.130.10.10:FF:000167">
    <property type="entry name" value="Actin-interacting protein 1"/>
    <property type="match status" value="1"/>
</dbReference>
<dbReference type="PROSITE" id="PS50082">
    <property type="entry name" value="WD_REPEATS_2"/>
    <property type="match status" value="3"/>
</dbReference>
<dbReference type="FunFam" id="2.130.10.10:FF:000102">
    <property type="entry name" value="Actin-interacting protein 1"/>
    <property type="match status" value="1"/>
</dbReference>
<keyword evidence="1 5" id="KW-0853">WD repeat</keyword>
<feature type="non-terminal residue" evidence="6">
    <location>
        <position position="1"/>
    </location>
</feature>
<dbReference type="EMBL" id="JYDR01000023">
    <property type="protein sequence ID" value="KRY74666.1"/>
    <property type="molecule type" value="Genomic_DNA"/>
</dbReference>
<evidence type="ECO:0000256" key="1">
    <source>
        <dbReference type="ARBA" id="ARBA00022574"/>
    </source>
</evidence>
<dbReference type="GO" id="GO:0030042">
    <property type="term" value="P:actin filament depolymerization"/>
    <property type="evidence" value="ECO:0007669"/>
    <property type="project" value="TreeGrafter"/>
</dbReference>
<evidence type="ECO:0000256" key="4">
    <source>
        <dbReference type="ARBA" id="ARBA00067845"/>
    </source>
</evidence>
<evidence type="ECO:0000256" key="5">
    <source>
        <dbReference type="PROSITE-ProRule" id="PRU00221"/>
    </source>
</evidence>
<proteinExistence type="inferred from homology"/>
<sequence length="661" mass="73258">LEYKMNYHLENVFAALPRTTRGMPMVLNGDPKGKKFLYCNGNSVVIRDLENPKISDVYTEHSTLTTVAKYSPNGSYIASGAIQEEKIIFFQTDKSGKIRIWDTTQKEHILKKEYQPLPGAVRDIGWSEDGQRLAVVGDGREKFGHVFLFETGTSNGTLCGQTKALNSVDFRPVKPLRIVCASEDNSTAIFEGPPFKFKTLNYNHSRFAQCVRYAPDGELFASCGADGKVFVYEGLEGSVVKEFVDSACKDKAHDGSAYALSWKSDGRQLLTASADKTCKIWDVETGSVVSTFKFGNSIEDQQLACLWQGSYLLSVSLGGCINYLDVNNPNKPCMIIKGHSKPITALAIDPSRDTIFTGDMEGKIVRWKESSGQGEEFSHQGHKSQVQSMVCTSSTLISAGMDDMLASCQEDDSNSHWAVKLGSQPQAVAVREGDPKLIAVACLNEFLLYNGNNLSARQTINYEASAIAIHPTENLLAVGSGDNKIRLYEFSDAGSMQLLKEESHLGAITSLRFSADGKYIAVADATRRLIPYTAKTLEVVVRAVKNDWTFHMAKINCLAWCPDSRHIATGSLDTNIIVWDMENAGEHPLIIKGAHKMSQITNIEWWNSNTLVSTGQDANLYFSNSMHNSQEKEEIVINYLFRFMKIFIIATSIQFFSEQKV</sequence>
<name>A0A0V1ELS5_TRIPS</name>
<dbReference type="SMART" id="SM00320">
    <property type="entry name" value="WD40"/>
    <property type="match status" value="12"/>
</dbReference>
<protein>
    <recommendedName>
        <fullName evidence="4">Actin-interacting protein 1</fullName>
    </recommendedName>
</protein>
<dbReference type="GO" id="GO:0040011">
    <property type="term" value="P:locomotion"/>
    <property type="evidence" value="ECO:0007669"/>
    <property type="project" value="TreeGrafter"/>
</dbReference>
<dbReference type="GO" id="GO:0030834">
    <property type="term" value="P:regulation of actin filament depolymerization"/>
    <property type="evidence" value="ECO:0007669"/>
    <property type="project" value="UniProtKB-ARBA"/>
</dbReference>
<dbReference type="GO" id="GO:0030864">
    <property type="term" value="C:cortical actin cytoskeleton"/>
    <property type="evidence" value="ECO:0007669"/>
    <property type="project" value="TreeGrafter"/>
</dbReference>
<dbReference type="InterPro" id="IPR015943">
    <property type="entry name" value="WD40/YVTN_repeat-like_dom_sf"/>
</dbReference>
<accession>A0A0V1ELS5</accession>
<organism evidence="6 7">
    <name type="scientific">Trichinella pseudospiralis</name>
    <name type="common">Parasitic roundworm</name>
    <dbReference type="NCBI Taxonomy" id="6337"/>
    <lineage>
        <taxon>Eukaryota</taxon>
        <taxon>Metazoa</taxon>
        <taxon>Ecdysozoa</taxon>
        <taxon>Nematoda</taxon>
        <taxon>Enoplea</taxon>
        <taxon>Dorylaimia</taxon>
        <taxon>Trichinellida</taxon>
        <taxon>Trichinellidae</taxon>
        <taxon>Trichinella</taxon>
    </lineage>
</organism>
<dbReference type="GO" id="GO:0030833">
    <property type="term" value="P:regulation of actin filament polymerization"/>
    <property type="evidence" value="ECO:0007669"/>
    <property type="project" value="UniProtKB-ARBA"/>
</dbReference>
<dbReference type="GO" id="GO:0045214">
    <property type="term" value="P:sarcomere organization"/>
    <property type="evidence" value="ECO:0007669"/>
    <property type="project" value="TreeGrafter"/>
</dbReference>
<dbReference type="InterPro" id="IPR019775">
    <property type="entry name" value="WD40_repeat_CS"/>
</dbReference>
<comment type="similarity">
    <text evidence="3">Belongs to the WD repeat AIP1 family.</text>
</comment>
<dbReference type="Proteomes" id="UP000054632">
    <property type="component" value="Unassembled WGS sequence"/>
</dbReference>
<reference evidence="6 7" key="1">
    <citation type="submission" date="2015-01" db="EMBL/GenBank/DDBJ databases">
        <title>Evolution of Trichinella species and genotypes.</title>
        <authorList>
            <person name="Korhonen P.K."/>
            <person name="Edoardo P."/>
            <person name="Giuseppe L.R."/>
            <person name="Gasser R.B."/>
        </authorList>
    </citation>
    <scope>NUCLEOTIDE SEQUENCE [LARGE SCALE GENOMIC DNA]</scope>
    <source>
        <strain evidence="6">ISS13</strain>
    </source>
</reference>
<comment type="caution">
    <text evidence="6">The sequence shown here is derived from an EMBL/GenBank/DDBJ whole genome shotgun (WGS) entry which is preliminary data.</text>
</comment>
<dbReference type="PANTHER" id="PTHR19856">
    <property type="entry name" value="WD-REPEATCONTAINING PROTEIN WDR1"/>
    <property type="match status" value="1"/>
</dbReference>
<evidence type="ECO:0000256" key="3">
    <source>
        <dbReference type="ARBA" id="ARBA00038366"/>
    </source>
</evidence>
<feature type="repeat" description="WD" evidence="5">
    <location>
        <begin position="548"/>
        <end position="583"/>
    </location>
</feature>
<evidence type="ECO:0000313" key="6">
    <source>
        <dbReference type="EMBL" id="KRY74666.1"/>
    </source>
</evidence>
<feature type="repeat" description="WD" evidence="5">
    <location>
        <begin position="250"/>
        <end position="291"/>
    </location>
</feature>
<dbReference type="Pfam" id="PF00400">
    <property type="entry name" value="WD40"/>
    <property type="match status" value="7"/>
</dbReference>
<dbReference type="PROSITE" id="PS50294">
    <property type="entry name" value="WD_REPEATS_REGION"/>
    <property type="match status" value="2"/>
</dbReference>
<evidence type="ECO:0000256" key="2">
    <source>
        <dbReference type="ARBA" id="ARBA00022737"/>
    </source>
</evidence>
<dbReference type="AlphaFoldDB" id="A0A0V1ELS5"/>
<dbReference type="SUPFAM" id="SSF50978">
    <property type="entry name" value="WD40 repeat-like"/>
    <property type="match status" value="2"/>
</dbReference>
<dbReference type="GO" id="GO:0051015">
    <property type="term" value="F:actin filament binding"/>
    <property type="evidence" value="ECO:0007669"/>
    <property type="project" value="TreeGrafter"/>
</dbReference>
<dbReference type="InterPro" id="IPR036322">
    <property type="entry name" value="WD40_repeat_dom_sf"/>
</dbReference>
<gene>
    <name evidence="6" type="primary">flr</name>
    <name evidence="6" type="ORF">T4A_2639</name>
</gene>
<dbReference type="PANTHER" id="PTHR19856:SF0">
    <property type="entry name" value="WD REPEAT-CONTAINING PROTEIN 1"/>
    <property type="match status" value="1"/>
</dbReference>
<dbReference type="InterPro" id="IPR001680">
    <property type="entry name" value="WD40_rpt"/>
</dbReference>
<evidence type="ECO:0000313" key="7">
    <source>
        <dbReference type="Proteomes" id="UP000054632"/>
    </source>
</evidence>
<dbReference type="PROSITE" id="PS00678">
    <property type="entry name" value="WD_REPEATS_1"/>
    <property type="match status" value="2"/>
</dbReference>
<keyword evidence="2" id="KW-0677">Repeat</keyword>